<sequence>MPLVPHGLGIDEEPSARIALRGLKVGKEESVLENTVQWLKVQKNRVADIATACRDITLFVRANRDKCAVIMSKFAESKRVACAAKAYQLLKQVFGQETVRRIVSREAHFNSCGACRDAANAMVQGCRAG</sequence>
<dbReference type="EMBL" id="VJMJ01000066">
    <property type="protein sequence ID" value="KAF0739158.1"/>
    <property type="molecule type" value="Genomic_DNA"/>
</dbReference>
<dbReference type="VEuPathDB" id="FungiDB:AeMF1_015068"/>
<organism evidence="1 2">
    <name type="scientific">Aphanomyces euteiches</name>
    <dbReference type="NCBI Taxonomy" id="100861"/>
    <lineage>
        <taxon>Eukaryota</taxon>
        <taxon>Sar</taxon>
        <taxon>Stramenopiles</taxon>
        <taxon>Oomycota</taxon>
        <taxon>Saprolegniomycetes</taxon>
        <taxon>Saprolegniales</taxon>
        <taxon>Verrucalvaceae</taxon>
        <taxon>Aphanomyces</taxon>
    </lineage>
</organism>
<reference evidence="1 2" key="1">
    <citation type="submission" date="2019-07" db="EMBL/GenBank/DDBJ databases">
        <title>Genomics analysis of Aphanomyces spp. identifies a new class of oomycete effector associated with host adaptation.</title>
        <authorList>
            <person name="Gaulin E."/>
        </authorList>
    </citation>
    <scope>NUCLEOTIDE SEQUENCE [LARGE SCALE GENOMIC DNA]</scope>
    <source>
        <strain evidence="1 2">ATCC 201684</strain>
    </source>
</reference>
<proteinExistence type="predicted"/>
<accession>A0A6G0XG57</accession>
<gene>
    <name evidence="1" type="ORF">Ae201684_005085</name>
</gene>
<evidence type="ECO:0000313" key="2">
    <source>
        <dbReference type="Proteomes" id="UP000481153"/>
    </source>
</evidence>
<protein>
    <submittedName>
        <fullName evidence="1">Uncharacterized protein</fullName>
    </submittedName>
</protein>
<dbReference type="AlphaFoldDB" id="A0A6G0XG57"/>
<evidence type="ECO:0000313" key="1">
    <source>
        <dbReference type="EMBL" id="KAF0739158.1"/>
    </source>
</evidence>
<name>A0A6G0XG57_9STRA</name>
<keyword evidence="2" id="KW-1185">Reference proteome</keyword>
<dbReference type="Proteomes" id="UP000481153">
    <property type="component" value="Unassembled WGS sequence"/>
</dbReference>
<comment type="caution">
    <text evidence="1">The sequence shown here is derived from an EMBL/GenBank/DDBJ whole genome shotgun (WGS) entry which is preliminary data.</text>
</comment>